<dbReference type="InterPro" id="IPR039532">
    <property type="entry name" value="TetR_C_Firmicutes"/>
</dbReference>
<dbReference type="OrthoDB" id="9810250at2"/>
<dbReference type="RefSeq" id="WP_073586943.1">
    <property type="nucleotide sequence ID" value="NZ_FRFD01000003.1"/>
</dbReference>
<dbReference type="PROSITE" id="PS50977">
    <property type="entry name" value="HTH_TETR_2"/>
    <property type="match status" value="1"/>
</dbReference>
<dbReference type="SUPFAM" id="SSF46689">
    <property type="entry name" value="Homeodomain-like"/>
    <property type="match status" value="1"/>
</dbReference>
<dbReference type="Pfam" id="PF00440">
    <property type="entry name" value="TetR_N"/>
    <property type="match status" value="1"/>
</dbReference>
<sequence length="197" mass="23227">MSQTTKRALAYSLKKLLKEKPLDKITVTDITEDCEVNRQTFYYHFKDIYDLVEWIYTVEATKALDGNKTATTWQQGFFQIFEYILENKTFVRGTYHSVNKEHLETYLYNETFNLLIGVLDEFAEGMSVREEDKAFIVNFYKYAFVGLMLDWIGKGMKEEPKDILDRLSILLQGDFKNALEKFKGKSYALNKMNHEKK</sequence>
<evidence type="ECO:0000256" key="2">
    <source>
        <dbReference type="PROSITE-ProRule" id="PRU00335"/>
    </source>
</evidence>
<dbReference type="PANTHER" id="PTHR43479:SF7">
    <property type="entry name" value="TETR-FAMILY TRANSCRIPTIONAL REGULATOR"/>
    <property type="match status" value="1"/>
</dbReference>
<reference evidence="4 5" key="1">
    <citation type="submission" date="2016-12" db="EMBL/GenBank/DDBJ databases">
        <authorList>
            <person name="Song W.-J."/>
            <person name="Kurnit D.M."/>
        </authorList>
    </citation>
    <scope>NUCLEOTIDE SEQUENCE [LARGE SCALE GENOMIC DNA]</scope>
    <source>
        <strain evidence="4 5">DSM 12503</strain>
    </source>
</reference>
<dbReference type="InterPro" id="IPR001647">
    <property type="entry name" value="HTH_TetR"/>
</dbReference>
<keyword evidence="1 2" id="KW-0238">DNA-binding</keyword>
<dbReference type="EMBL" id="FRFD01000003">
    <property type="protein sequence ID" value="SHO43333.1"/>
    <property type="molecule type" value="Genomic_DNA"/>
</dbReference>
<dbReference type="InterPro" id="IPR050624">
    <property type="entry name" value="HTH-type_Tx_Regulator"/>
</dbReference>
<evidence type="ECO:0000313" key="4">
    <source>
        <dbReference type="EMBL" id="SHO43333.1"/>
    </source>
</evidence>
<gene>
    <name evidence="4" type="ORF">SAMN02745217_00190</name>
</gene>
<dbReference type="AlphaFoldDB" id="A0A1M7XX91"/>
<feature type="DNA-binding region" description="H-T-H motif" evidence="2">
    <location>
        <begin position="26"/>
        <end position="45"/>
    </location>
</feature>
<keyword evidence="5" id="KW-1185">Reference proteome</keyword>
<name>A0A1M7XX91_9FIRM</name>
<dbReference type="Pfam" id="PF14278">
    <property type="entry name" value="TetR_C_8"/>
    <property type="match status" value="1"/>
</dbReference>
<dbReference type="InterPro" id="IPR009057">
    <property type="entry name" value="Homeodomain-like_sf"/>
</dbReference>
<evidence type="ECO:0000259" key="3">
    <source>
        <dbReference type="PROSITE" id="PS50977"/>
    </source>
</evidence>
<feature type="domain" description="HTH tetR-type" evidence="3">
    <location>
        <begin position="3"/>
        <end position="63"/>
    </location>
</feature>
<evidence type="ECO:0000256" key="1">
    <source>
        <dbReference type="ARBA" id="ARBA00023125"/>
    </source>
</evidence>
<dbReference type="STRING" id="1121345.SAMN02745217_00190"/>
<protein>
    <submittedName>
        <fullName evidence="4">Transcriptional regulator, TetR family</fullName>
    </submittedName>
</protein>
<proteinExistence type="predicted"/>
<dbReference type="PANTHER" id="PTHR43479">
    <property type="entry name" value="ACREF/ENVCD OPERON REPRESSOR-RELATED"/>
    <property type="match status" value="1"/>
</dbReference>
<evidence type="ECO:0000313" key="5">
    <source>
        <dbReference type="Proteomes" id="UP000184612"/>
    </source>
</evidence>
<dbReference type="Proteomes" id="UP000184612">
    <property type="component" value="Unassembled WGS sequence"/>
</dbReference>
<dbReference type="Gene3D" id="1.10.357.10">
    <property type="entry name" value="Tetracycline Repressor, domain 2"/>
    <property type="match status" value="1"/>
</dbReference>
<organism evidence="4 5">
    <name type="scientific">Anaerocolumna xylanovorans DSM 12503</name>
    <dbReference type="NCBI Taxonomy" id="1121345"/>
    <lineage>
        <taxon>Bacteria</taxon>
        <taxon>Bacillati</taxon>
        <taxon>Bacillota</taxon>
        <taxon>Clostridia</taxon>
        <taxon>Lachnospirales</taxon>
        <taxon>Lachnospiraceae</taxon>
        <taxon>Anaerocolumna</taxon>
    </lineage>
</organism>
<dbReference type="GO" id="GO:0003677">
    <property type="term" value="F:DNA binding"/>
    <property type="evidence" value="ECO:0007669"/>
    <property type="project" value="UniProtKB-UniRule"/>
</dbReference>
<accession>A0A1M7XX91</accession>